<dbReference type="OrthoDB" id="5292592at2"/>
<feature type="transmembrane region" description="Helical" evidence="7">
    <location>
        <begin position="379"/>
        <end position="403"/>
    </location>
</feature>
<gene>
    <name evidence="9" type="ORF">FQP86_11890</name>
</gene>
<feature type="transmembrane region" description="Helical" evidence="7">
    <location>
        <begin position="289"/>
        <end position="307"/>
    </location>
</feature>
<feature type="region of interest" description="Disordered" evidence="6">
    <location>
        <begin position="139"/>
        <end position="164"/>
    </location>
</feature>
<feature type="transmembrane region" description="Helical" evidence="7">
    <location>
        <begin position="794"/>
        <end position="813"/>
    </location>
</feature>
<feature type="region of interest" description="Disordered" evidence="6">
    <location>
        <begin position="602"/>
        <end position="638"/>
    </location>
</feature>
<feature type="transmembrane region" description="Helical" evidence="7">
    <location>
        <begin position="423"/>
        <end position="443"/>
    </location>
</feature>
<evidence type="ECO:0000256" key="2">
    <source>
        <dbReference type="ARBA" id="ARBA00022475"/>
    </source>
</evidence>
<evidence type="ECO:0000256" key="5">
    <source>
        <dbReference type="ARBA" id="ARBA00023136"/>
    </source>
</evidence>
<evidence type="ECO:0000256" key="6">
    <source>
        <dbReference type="SAM" id="MobiDB-lite"/>
    </source>
</evidence>
<keyword evidence="2" id="KW-1003">Cell membrane</keyword>
<evidence type="ECO:0000256" key="7">
    <source>
        <dbReference type="SAM" id="Phobius"/>
    </source>
</evidence>
<feature type="transmembrane region" description="Helical" evidence="7">
    <location>
        <begin position="878"/>
        <end position="899"/>
    </location>
</feature>
<dbReference type="PANTHER" id="PTHR30287:SF1">
    <property type="entry name" value="INNER MEMBRANE PROTEIN"/>
    <property type="match status" value="1"/>
</dbReference>
<feature type="transmembrane region" description="Helical" evidence="7">
    <location>
        <begin position="507"/>
        <end position="526"/>
    </location>
</feature>
<feature type="transmembrane region" description="Helical" evidence="7">
    <location>
        <begin position="834"/>
        <end position="858"/>
    </location>
</feature>
<comment type="subcellular location">
    <subcellularLocation>
        <location evidence="1">Cell membrane</location>
        <topology evidence="1">Multi-pass membrane protein</topology>
    </subcellularLocation>
</comment>
<keyword evidence="5 7" id="KW-0472">Membrane</keyword>
<feature type="transmembrane region" description="Helical" evidence="7">
    <location>
        <begin position="341"/>
        <end position="367"/>
    </location>
</feature>
<organism evidence="9 10">
    <name type="scientific">Cobetia crustatorum</name>
    <dbReference type="NCBI Taxonomy" id="553385"/>
    <lineage>
        <taxon>Bacteria</taxon>
        <taxon>Pseudomonadati</taxon>
        <taxon>Pseudomonadota</taxon>
        <taxon>Gammaproteobacteria</taxon>
        <taxon>Oceanospirillales</taxon>
        <taxon>Halomonadaceae</taxon>
        <taxon>Cobetia</taxon>
    </lineage>
</organism>
<dbReference type="EMBL" id="VNFH01000008">
    <property type="protein sequence ID" value="TVU69158.1"/>
    <property type="molecule type" value="Genomic_DNA"/>
</dbReference>
<dbReference type="InterPro" id="IPR003838">
    <property type="entry name" value="ABC3_permease_C"/>
</dbReference>
<keyword evidence="3 7" id="KW-0812">Transmembrane</keyword>
<comment type="caution">
    <text evidence="9">The sequence shown here is derived from an EMBL/GenBank/DDBJ whole genome shotgun (WGS) entry which is preliminary data.</text>
</comment>
<evidence type="ECO:0000256" key="4">
    <source>
        <dbReference type="ARBA" id="ARBA00022989"/>
    </source>
</evidence>
<dbReference type="Proteomes" id="UP000319941">
    <property type="component" value="Unassembled WGS sequence"/>
</dbReference>
<dbReference type="STRING" id="553385.GCA_000591415_00843"/>
<dbReference type="RefSeq" id="WP_144727718.1">
    <property type="nucleotide sequence ID" value="NZ_VNFH01000008.1"/>
</dbReference>
<name>A0A558HJB6_9GAMM</name>
<evidence type="ECO:0000256" key="1">
    <source>
        <dbReference type="ARBA" id="ARBA00004651"/>
    </source>
</evidence>
<dbReference type="PANTHER" id="PTHR30287">
    <property type="entry name" value="MEMBRANE COMPONENT OF PREDICTED ABC SUPERFAMILY METABOLITE UPTAKE TRANSPORTER"/>
    <property type="match status" value="1"/>
</dbReference>
<feature type="transmembrane region" description="Helical" evidence="7">
    <location>
        <begin position="38"/>
        <end position="57"/>
    </location>
</feature>
<accession>A0A558HJB6</accession>
<reference evidence="9 10" key="1">
    <citation type="submission" date="2019-07" db="EMBL/GenBank/DDBJ databases">
        <title>Diversity of Bacteria from Kongsfjorden, Arctic.</title>
        <authorList>
            <person name="Yu Y."/>
        </authorList>
    </citation>
    <scope>NUCLEOTIDE SEQUENCE [LARGE SCALE GENOMIC DNA]</scope>
    <source>
        <strain evidence="9 10">SM1923</strain>
    </source>
</reference>
<dbReference type="GO" id="GO:0005886">
    <property type="term" value="C:plasma membrane"/>
    <property type="evidence" value="ECO:0007669"/>
    <property type="project" value="UniProtKB-SubCell"/>
</dbReference>
<evidence type="ECO:0000313" key="9">
    <source>
        <dbReference type="EMBL" id="TVU69158.1"/>
    </source>
</evidence>
<dbReference type="AlphaFoldDB" id="A0A558HJB6"/>
<dbReference type="InterPro" id="IPR038766">
    <property type="entry name" value="Membrane_comp_ABC_pdt"/>
</dbReference>
<feature type="domain" description="ABC3 transporter permease C-terminal" evidence="8">
    <location>
        <begin position="293"/>
        <end position="398"/>
    </location>
</feature>
<protein>
    <submittedName>
        <fullName evidence="9">FtsX-like permease family protein</fullName>
    </submittedName>
</protein>
<keyword evidence="4 7" id="KW-1133">Transmembrane helix</keyword>
<evidence type="ECO:0000256" key="3">
    <source>
        <dbReference type="ARBA" id="ARBA00022692"/>
    </source>
</evidence>
<dbReference type="Pfam" id="PF02687">
    <property type="entry name" value="FtsX"/>
    <property type="match status" value="1"/>
</dbReference>
<proteinExistence type="predicted"/>
<evidence type="ECO:0000259" key="8">
    <source>
        <dbReference type="Pfam" id="PF02687"/>
    </source>
</evidence>
<evidence type="ECO:0000313" key="10">
    <source>
        <dbReference type="Proteomes" id="UP000319941"/>
    </source>
</evidence>
<keyword evidence="10" id="KW-1185">Reference proteome</keyword>
<feature type="transmembrane region" description="Helical" evidence="7">
    <location>
        <begin position="449"/>
        <end position="474"/>
    </location>
</feature>
<sequence>MSEATATSSTRSRRSRAARLPLALRGLMRDLRASDVRALFLALMLAVAATTMIGFFLDRLDRGLTRQAGQLLGGDLVLESSNPLDPRFTQAFEEAGLTMSPQLGMVSMASQGDNFVLSSLKAVSSGYPLMGNVELESDAEPNAGAGQTDAANDEASDARAAIPPPGEAWVVPRLAMALSLELGDTLTVGRKQLTLTGLITREPDQQGGFSEFSPRLMFNMADLDATGLIQPGSRREYRLLAAGDPAQVQQAREAIAPLLASANNAEVRLKDVREDRPRLGRSLERADKYLSLAGLVAVLLAGVAVAMSTRRYVERHLDSAALWRCFGASQRQLSRLFAAQLGWLALLASTAGAVLGLLGQMGLVALLERFLPLELPAPGLLPLALGILTALAVLVGFAGPMLLRLRQVSALKVLRRELAPMPASAWIVVAMASLVFGALMWLYSGDLVLAAGLLVGGIIGLGVLLAVGHLLLALMVRIVARMRGQGGWSRPIRIAGGLLARRRGASLGQLVAFAVTFAAVALIALVRGDLISRWQAQIPVNAPNHFAINIQPGQQQAFGEQLTTLVDEQAGDSQNELYPMVRGRITALKGDSLLGRSQQRALENAAAGEGQGKGRSEGQAAGGMQEGAEGDGDKGVPQRELNLTWHRDLPSHNRLTTGDWTPLETFADANQTQRAAIADEQGVPVSMEEDLAERMGLTLGDTLSFTVGSEVVKAQVVNTRFVDWDSFQPNFYVIFPPGALDDFAHSYMTAFHLEDERKLAPLVRDYPSVSLINIDAILTRVQELIAQVSRAVELILGLVLLAGASVLYAALVASRPAREHEGALYKVFGAGQSLLARLQAAEFVLLGGLSGLLGAMLAEGAAVGLYSGWLGLPVALHPWLWISLPLLGALLVGGLGFWLSREVRRQPPMAGLRALQ</sequence>